<dbReference type="InterPro" id="IPR036928">
    <property type="entry name" value="AS_sf"/>
</dbReference>
<dbReference type="PROSITE" id="PS00571">
    <property type="entry name" value="AMIDASES"/>
    <property type="match status" value="1"/>
</dbReference>
<evidence type="ECO:0000259" key="2">
    <source>
        <dbReference type="Pfam" id="PF01425"/>
    </source>
</evidence>
<evidence type="ECO:0000256" key="1">
    <source>
        <dbReference type="ARBA" id="ARBA00009199"/>
    </source>
</evidence>
<organism evidence="3 4">
    <name type="scientific">Salinisphaera japonica YTM-1</name>
    <dbReference type="NCBI Taxonomy" id="1209778"/>
    <lineage>
        <taxon>Bacteria</taxon>
        <taxon>Pseudomonadati</taxon>
        <taxon>Pseudomonadota</taxon>
        <taxon>Gammaproteobacteria</taxon>
        <taxon>Salinisphaerales</taxon>
        <taxon>Salinisphaeraceae</taxon>
        <taxon>Salinisphaera</taxon>
    </lineage>
</organism>
<dbReference type="InterPro" id="IPR023631">
    <property type="entry name" value="Amidase_dom"/>
</dbReference>
<protein>
    <submittedName>
        <fullName evidence="3">Amidase</fullName>
    </submittedName>
</protein>
<dbReference type="InterPro" id="IPR000120">
    <property type="entry name" value="Amidase"/>
</dbReference>
<keyword evidence="4" id="KW-1185">Reference proteome</keyword>
<feature type="domain" description="Amidase" evidence="2">
    <location>
        <begin position="28"/>
        <end position="474"/>
    </location>
</feature>
<proteinExistence type="inferred from homology"/>
<dbReference type="RefSeq" id="WP_123657913.1">
    <property type="nucleotide sequence ID" value="NZ_AYKG01000017.1"/>
</dbReference>
<dbReference type="InParanoid" id="A0A423PUB5"/>
<gene>
    <name evidence="3" type="ORF">SAJA_06945</name>
</gene>
<accession>A0A423PUB5</accession>
<reference evidence="3 4" key="1">
    <citation type="submission" date="2013-10" db="EMBL/GenBank/DDBJ databases">
        <title>Salinisphaera japonica YTM-1 Genome Sequencing.</title>
        <authorList>
            <person name="Lai Q."/>
            <person name="Li C."/>
            <person name="Shao Z."/>
        </authorList>
    </citation>
    <scope>NUCLEOTIDE SEQUENCE [LARGE SCALE GENOMIC DNA]</scope>
    <source>
        <strain evidence="3 4">YTM-1</strain>
    </source>
</reference>
<dbReference type="Proteomes" id="UP000285310">
    <property type="component" value="Unassembled WGS sequence"/>
</dbReference>
<dbReference type="PANTHER" id="PTHR11895">
    <property type="entry name" value="TRANSAMIDASE"/>
    <property type="match status" value="1"/>
</dbReference>
<evidence type="ECO:0000313" key="4">
    <source>
        <dbReference type="Proteomes" id="UP000285310"/>
    </source>
</evidence>
<dbReference type="PANTHER" id="PTHR11895:SF7">
    <property type="entry name" value="GLUTAMYL-TRNA(GLN) AMIDOTRANSFERASE SUBUNIT A, MITOCHONDRIAL"/>
    <property type="match status" value="1"/>
</dbReference>
<dbReference type="AlphaFoldDB" id="A0A423PUB5"/>
<name>A0A423PUB5_9GAMM</name>
<dbReference type="Gene3D" id="3.90.1300.10">
    <property type="entry name" value="Amidase signature (AS) domain"/>
    <property type="match status" value="1"/>
</dbReference>
<dbReference type="OrthoDB" id="9811471at2"/>
<comment type="similarity">
    <text evidence="1">Belongs to the amidase family.</text>
</comment>
<dbReference type="GO" id="GO:0003824">
    <property type="term" value="F:catalytic activity"/>
    <property type="evidence" value="ECO:0007669"/>
    <property type="project" value="InterPro"/>
</dbReference>
<dbReference type="Pfam" id="PF01425">
    <property type="entry name" value="Amidase"/>
    <property type="match status" value="1"/>
</dbReference>
<dbReference type="InterPro" id="IPR020556">
    <property type="entry name" value="Amidase_CS"/>
</dbReference>
<comment type="caution">
    <text evidence="3">The sequence shown here is derived from an EMBL/GenBank/DDBJ whole genome shotgun (WGS) entry which is preliminary data.</text>
</comment>
<dbReference type="SUPFAM" id="SSF75304">
    <property type="entry name" value="Amidase signature (AS) enzymes"/>
    <property type="match status" value="1"/>
</dbReference>
<sequence>MDFNEYARHDGISLARAIRDGKTDSTSVLAAALARAEQVEPAINSIVTRMDDIAQARAHETPAGPFAGVPFLLKDLFQDYQSVRTTYGSRALARADFRPAEHAEIVKRFLAAGVNVIGKSNTPELGAKGVTEPIANGATRNPWHTDHTPGGSSGGSAAAVAAGIVPLAGANDGGGSIRIPAACCGLFGLKPGRARVPAGPHFTDQAHGIAVDHVLTRSVRDSAAMLDITAGYEPGAIARLAAPEMTYRQAAERDPKPLRIGLQDHSPLGTPLHAEAQASLDTAARQLTDLGHHVERATPDMDGRQVARDFLMTWYVRMGGALSELRGQTGCAWRDFELDTRAMAHVGRAFTAVEYAQMHERWRDYRRALALFHERYDLLLTPSLGAPPVAVGAMDTPKTLRMLLPLVLRLPTSRLLVASGIVDRLAEDNLAPVPFTQLANLAGVPAMSVPLHWTQAGLPLGSQFVAPPGGEALLFQLAGQLERAAPWFDRRPQIAGIDI</sequence>
<dbReference type="EMBL" id="AYKG01000017">
    <property type="protein sequence ID" value="ROO29122.1"/>
    <property type="molecule type" value="Genomic_DNA"/>
</dbReference>
<evidence type="ECO:0000313" key="3">
    <source>
        <dbReference type="EMBL" id="ROO29122.1"/>
    </source>
</evidence>